<feature type="transmembrane region" description="Helical" evidence="1">
    <location>
        <begin position="332"/>
        <end position="352"/>
    </location>
</feature>
<dbReference type="OrthoDB" id="1645614at2"/>
<organism evidence="3 4">
    <name type="scientific">Syntrophaceticus schinkii</name>
    <dbReference type="NCBI Taxonomy" id="499207"/>
    <lineage>
        <taxon>Bacteria</taxon>
        <taxon>Bacillati</taxon>
        <taxon>Bacillota</taxon>
        <taxon>Clostridia</taxon>
        <taxon>Thermoanaerobacterales</taxon>
        <taxon>Thermoanaerobacterales Family III. Incertae Sedis</taxon>
        <taxon>Syntrophaceticus</taxon>
    </lineage>
</organism>
<dbReference type="InterPro" id="IPR011642">
    <property type="entry name" value="Gate_dom"/>
</dbReference>
<dbReference type="NCBIfam" id="TIGR02871">
    <property type="entry name" value="spore_ylbJ"/>
    <property type="match status" value="1"/>
</dbReference>
<feature type="transmembrane region" description="Helical" evidence="1">
    <location>
        <begin position="299"/>
        <end position="320"/>
    </location>
</feature>
<dbReference type="RefSeq" id="WP_044665562.1">
    <property type="nucleotide sequence ID" value="NZ_CDRZ01000253.1"/>
</dbReference>
<accession>A0A0B7MN60</accession>
<dbReference type="Pfam" id="PF07670">
    <property type="entry name" value="Gate"/>
    <property type="match status" value="1"/>
</dbReference>
<dbReference type="Proteomes" id="UP000046155">
    <property type="component" value="Unassembled WGS sequence"/>
</dbReference>
<keyword evidence="1" id="KW-1133">Transmembrane helix</keyword>
<sequence>MRCKNTFFSKNRKAVIAPCFFTALCLLCALGIICYPQASFQAAQRGLETWWEIVIPSLLPFFIIAELLMNLGFVAFLGALLEPAMRPLFNLPGSSGFIIAVSYLSGFPLCAILSNKLRRAGLCTKNEGERLLSFTSNASPLFMLGAVSIGMYGNPALGPLIAGIHYLSNLICGLVLKTFSPSQASAALKKKRVLRGALKAFAASSQLRTKGFGQLLGETVRNTGLTLITIGGFITFFSVLVGILQEAGIFNLLLQLFYPLTVFLNIDTSLLQGIFYGFFEITIGIKEVSNSSSDLLAQLLAIEVLLAWNGLAIQAQVTGMIMDSDLMATKYFLTRLLQIPVAILITFLVFLLPLEEMLAVKAISGASISPLLWGGAVALLSMIIFLVLSLGHCLPKIPRKKIIIIR</sequence>
<reference evidence="4" key="1">
    <citation type="submission" date="2015-01" db="EMBL/GenBank/DDBJ databases">
        <authorList>
            <person name="Manzoor Shahid"/>
            <person name="Zubair Saima"/>
        </authorList>
    </citation>
    <scope>NUCLEOTIDE SEQUENCE [LARGE SCALE GENOMIC DNA]</scope>
    <source>
        <strain evidence="4">Sp3</strain>
    </source>
</reference>
<dbReference type="EMBL" id="CDRZ01000253">
    <property type="protein sequence ID" value="CEO89658.1"/>
    <property type="molecule type" value="Genomic_DNA"/>
</dbReference>
<feature type="transmembrane region" description="Helical" evidence="1">
    <location>
        <begin position="372"/>
        <end position="394"/>
    </location>
</feature>
<proteinExistence type="predicted"/>
<keyword evidence="1" id="KW-0472">Membrane</keyword>
<name>A0A0B7MN60_9FIRM</name>
<feature type="transmembrane region" description="Helical" evidence="1">
    <location>
        <begin position="225"/>
        <end position="244"/>
    </location>
</feature>
<dbReference type="InterPro" id="IPR014226">
    <property type="entry name" value="Spore_IM_YlbJ"/>
</dbReference>
<protein>
    <submittedName>
        <fullName evidence="3">Sporulation integral membrane protein YlbJ</fullName>
    </submittedName>
</protein>
<gene>
    <name evidence="3" type="ORF">SSCH_550012</name>
</gene>
<evidence type="ECO:0000313" key="3">
    <source>
        <dbReference type="EMBL" id="CEO89658.1"/>
    </source>
</evidence>
<keyword evidence="4" id="KW-1185">Reference proteome</keyword>
<keyword evidence="1" id="KW-0812">Transmembrane</keyword>
<dbReference type="AlphaFoldDB" id="A0A0B7MN60"/>
<evidence type="ECO:0000256" key="1">
    <source>
        <dbReference type="SAM" id="Phobius"/>
    </source>
</evidence>
<evidence type="ECO:0000259" key="2">
    <source>
        <dbReference type="Pfam" id="PF07670"/>
    </source>
</evidence>
<evidence type="ECO:0000313" key="4">
    <source>
        <dbReference type="Proteomes" id="UP000046155"/>
    </source>
</evidence>
<feature type="domain" description="Nucleoside transporter/FeoB GTPase Gate" evidence="2">
    <location>
        <begin position="54"/>
        <end position="150"/>
    </location>
</feature>
<feature type="transmembrane region" description="Helical" evidence="1">
    <location>
        <begin position="134"/>
        <end position="153"/>
    </location>
</feature>
<feature type="transmembrane region" description="Helical" evidence="1">
    <location>
        <begin position="93"/>
        <end position="114"/>
    </location>
</feature>
<feature type="transmembrane region" description="Helical" evidence="1">
    <location>
        <begin position="256"/>
        <end position="279"/>
    </location>
</feature>
<feature type="transmembrane region" description="Helical" evidence="1">
    <location>
        <begin position="58"/>
        <end position="81"/>
    </location>
</feature>